<feature type="region of interest" description="Disordered" evidence="1">
    <location>
        <begin position="36"/>
        <end position="60"/>
    </location>
</feature>
<accession>A0A9N9JHW1</accession>
<protein>
    <submittedName>
        <fullName evidence="2">4522_t:CDS:1</fullName>
    </submittedName>
</protein>
<keyword evidence="3" id="KW-1185">Reference proteome</keyword>
<feature type="non-terminal residue" evidence="2">
    <location>
        <position position="60"/>
    </location>
</feature>
<evidence type="ECO:0000313" key="3">
    <source>
        <dbReference type="Proteomes" id="UP000789759"/>
    </source>
</evidence>
<dbReference type="AlphaFoldDB" id="A0A9N9JHW1"/>
<dbReference type="Proteomes" id="UP000789759">
    <property type="component" value="Unassembled WGS sequence"/>
</dbReference>
<feature type="compositionally biased region" description="Basic and acidic residues" evidence="1">
    <location>
        <begin position="41"/>
        <end position="60"/>
    </location>
</feature>
<dbReference type="EMBL" id="CAJVQA010024580">
    <property type="protein sequence ID" value="CAG8782942.1"/>
    <property type="molecule type" value="Genomic_DNA"/>
</dbReference>
<gene>
    <name evidence="2" type="ORF">CPELLU_LOCUS16495</name>
</gene>
<sequence>MHFVYSYIELLKKLFASNHEKEETYETYLKLIYGQQDENNDDKLKEESESSTSKKDEMLS</sequence>
<organism evidence="2 3">
    <name type="scientific">Cetraspora pellucida</name>
    <dbReference type="NCBI Taxonomy" id="1433469"/>
    <lineage>
        <taxon>Eukaryota</taxon>
        <taxon>Fungi</taxon>
        <taxon>Fungi incertae sedis</taxon>
        <taxon>Mucoromycota</taxon>
        <taxon>Glomeromycotina</taxon>
        <taxon>Glomeromycetes</taxon>
        <taxon>Diversisporales</taxon>
        <taxon>Gigasporaceae</taxon>
        <taxon>Cetraspora</taxon>
    </lineage>
</organism>
<comment type="caution">
    <text evidence="2">The sequence shown here is derived from an EMBL/GenBank/DDBJ whole genome shotgun (WGS) entry which is preliminary data.</text>
</comment>
<name>A0A9N9JHW1_9GLOM</name>
<evidence type="ECO:0000256" key="1">
    <source>
        <dbReference type="SAM" id="MobiDB-lite"/>
    </source>
</evidence>
<reference evidence="2" key="1">
    <citation type="submission" date="2021-06" db="EMBL/GenBank/DDBJ databases">
        <authorList>
            <person name="Kallberg Y."/>
            <person name="Tangrot J."/>
            <person name="Rosling A."/>
        </authorList>
    </citation>
    <scope>NUCLEOTIDE SEQUENCE</scope>
    <source>
        <strain evidence="2">FL966</strain>
    </source>
</reference>
<evidence type="ECO:0000313" key="2">
    <source>
        <dbReference type="EMBL" id="CAG8782942.1"/>
    </source>
</evidence>
<dbReference type="OrthoDB" id="10436838at2759"/>
<proteinExistence type="predicted"/>